<dbReference type="OrthoDB" id="5296173at2"/>
<dbReference type="AlphaFoldDB" id="A0A0U3C9K6"/>
<accession>A0A0U3C9K6</accession>
<dbReference type="InterPro" id="IPR052534">
    <property type="entry name" value="Extracell_DNA_Util/SecSys_Comp"/>
</dbReference>
<dbReference type="GO" id="GO:0043107">
    <property type="term" value="P:type IV pilus-dependent motility"/>
    <property type="evidence" value="ECO:0007669"/>
    <property type="project" value="TreeGrafter"/>
</dbReference>
<dbReference type="Pfam" id="PF05137">
    <property type="entry name" value="PilN"/>
    <property type="match status" value="1"/>
</dbReference>
<keyword evidence="1" id="KW-0175">Coiled coil</keyword>
<evidence type="ECO:0000256" key="2">
    <source>
        <dbReference type="SAM" id="MobiDB-lite"/>
    </source>
</evidence>
<dbReference type="STRING" id="76731.RD2015_969"/>
<dbReference type="Proteomes" id="UP000060699">
    <property type="component" value="Chromosome"/>
</dbReference>
<dbReference type="RefSeq" id="WP_058933929.1">
    <property type="nucleotide sequence ID" value="NZ_CP013729.1"/>
</dbReference>
<organism evidence="4 5">
    <name type="scientific">Roseateles depolymerans</name>
    <dbReference type="NCBI Taxonomy" id="76731"/>
    <lineage>
        <taxon>Bacteria</taxon>
        <taxon>Pseudomonadati</taxon>
        <taxon>Pseudomonadota</taxon>
        <taxon>Betaproteobacteria</taxon>
        <taxon>Burkholderiales</taxon>
        <taxon>Sphaerotilaceae</taxon>
        <taxon>Roseateles</taxon>
    </lineage>
</organism>
<keyword evidence="5" id="KW-1185">Reference proteome</keyword>
<evidence type="ECO:0000313" key="4">
    <source>
        <dbReference type="EMBL" id="ALV05464.1"/>
    </source>
</evidence>
<reference evidence="4 5" key="1">
    <citation type="submission" date="2015-12" db="EMBL/GenBank/DDBJ databases">
        <title>Complete genome of Roseateles depolymerans KCTC 42856.</title>
        <authorList>
            <person name="Kim K.M."/>
        </authorList>
    </citation>
    <scope>NUCLEOTIDE SEQUENCE [LARGE SCALE GENOMIC DNA]</scope>
    <source>
        <strain evidence="4 5">KCTC 42856</strain>
    </source>
</reference>
<dbReference type="EMBL" id="CP013729">
    <property type="protein sequence ID" value="ALV05464.1"/>
    <property type="molecule type" value="Genomic_DNA"/>
</dbReference>
<dbReference type="PANTHER" id="PTHR40278:SF2">
    <property type="entry name" value="TYPE IV PILUS INNER MEMBRANE COMPONENT PILN"/>
    <property type="match status" value="1"/>
</dbReference>
<feature type="region of interest" description="Disordered" evidence="2">
    <location>
        <begin position="183"/>
        <end position="206"/>
    </location>
</feature>
<evidence type="ECO:0000256" key="1">
    <source>
        <dbReference type="SAM" id="Coils"/>
    </source>
</evidence>
<name>A0A0U3C9K6_9BURK</name>
<feature type="coiled-coil region" evidence="1">
    <location>
        <begin position="64"/>
        <end position="91"/>
    </location>
</feature>
<dbReference type="PATRIC" id="fig|76731.3.peg.987"/>
<gene>
    <name evidence="4" type="ORF">RD2015_969</name>
</gene>
<dbReference type="GO" id="GO:0043683">
    <property type="term" value="P:type IV pilus assembly"/>
    <property type="evidence" value="ECO:0007669"/>
    <property type="project" value="TreeGrafter"/>
</dbReference>
<protein>
    <submittedName>
        <fullName evidence="4">Fimbrial assembly protein</fullName>
    </submittedName>
</protein>
<proteinExistence type="predicted"/>
<feature type="compositionally biased region" description="Low complexity" evidence="2">
    <location>
        <begin position="184"/>
        <end position="197"/>
    </location>
</feature>
<feature type="transmembrane region" description="Helical" evidence="3">
    <location>
        <begin position="20"/>
        <end position="43"/>
    </location>
</feature>
<keyword evidence="3" id="KW-0812">Transmembrane</keyword>
<evidence type="ECO:0000256" key="3">
    <source>
        <dbReference type="SAM" id="Phobius"/>
    </source>
</evidence>
<dbReference type="InterPro" id="IPR007813">
    <property type="entry name" value="PilN"/>
</dbReference>
<evidence type="ECO:0000313" key="5">
    <source>
        <dbReference type="Proteomes" id="UP000060699"/>
    </source>
</evidence>
<sequence length="206" mass="22774">MILINLLPHREEKRKRRETAFYVGLGMSLVAGALVAGVIYLLLEQMTSAQVERNNFLKSEITKLDEQIKDIATLRAEIDALRARQRAVEDLQSDRNTPVHLLNDLAKLTPEGIYLQGIRQTGKSVILNGQAATNERVSEMLRNLGHAEWLENPDLVEIKVATANARDPRRLFDFSMRVAIKNTAPDAAPGAASAPDGVKPARANNS</sequence>
<dbReference type="KEGG" id="rdp:RD2015_969"/>
<keyword evidence="3" id="KW-1133">Transmembrane helix</keyword>
<keyword evidence="3" id="KW-0472">Membrane</keyword>
<dbReference type="PANTHER" id="PTHR40278">
    <property type="entry name" value="DNA UTILIZATION PROTEIN HOFN"/>
    <property type="match status" value="1"/>
</dbReference>